<evidence type="ECO:0000313" key="4">
    <source>
        <dbReference type="WBParaSite" id="GPUH_0000628701-mRNA-1"/>
    </source>
</evidence>
<reference evidence="2 3" key="2">
    <citation type="submission" date="2018-11" db="EMBL/GenBank/DDBJ databases">
        <authorList>
            <consortium name="Pathogen Informatics"/>
        </authorList>
    </citation>
    <scope>NUCLEOTIDE SEQUENCE [LARGE SCALE GENOMIC DNA]</scope>
</reference>
<keyword evidence="1" id="KW-0472">Membrane</keyword>
<dbReference type="EMBL" id="UYRT01014536">
    <property type="protein sequence ID" value="VDK54093.1"/>
    <property type="molecule type" value="Genomic_DNA"/>
</dbReference>
<proteinExistence type="predicted"/>
<keyword evidence="1" id="KW-0812">Transmembrane</keyword>
<accession>A0A183DC37</accession>
<evidence type="ECO:0000256" key="1">
    <source>
        <dbReference type="SAM" id="Phobius"/>
    </source>
</evidence>
<organism evidence="4">
    <name type="scientific">Gongylonema pulchrum</name>
    <dbReference type="NCBI Taxonomy" id="637853"/>
    <lineage>
        <taxon>Eukaryota</taxon>
        <taxon>Metazoa</taxon>
        <taxon>Ecdysozoa</taxon>
        <taxon>Nematoda</taxon>
        <taxon>Chromadorea</taxon>
        <taxon>Rhabditida</taxon>
        <taxon>Spirurina</taxon>
        <taxon>Spiruromorpha</taxon>
        <taxon>Spiruroidea</taxon>
        <taxon>Gongylonematidae</taxon>
        <taxon>Gongylonema</taxon>
    </lineage>
</organism>
<dbReference type="Proteomes" id="UP000271098">
    <property type="component" value="Unassembled WGS sequence"/>
</dbReference>
<name>A0A183DC37_9BILA</name>
<sequence>MSKGFSYRIPTLRRFEDVLTDVSSALDDFIRKNSRAHRLTIDRYEDFKGGILAVLQWRSTACRGSTPFSWSGFSTALRSLHVYMINSLSPLLTKHLITTSLFVKNFMPSYYVINWVTQLLAGILAIPFTVRRYKALRISSTFTRRY</sequence>
<reference evidence="4" key="1">
    <citation type="submission" date="2016-06" db="UniProtKB">
        <authorList>
            <consortium name="WormBaseParasite"/>
        </authorList>
    </citation>
    <scope>IDENTIFICATION</scope>
</reference>
<keyword evidence="1" id="KW-1133">Transmembrane helix</keyword>
<dbReference type="WBParaSite" id="GPUH_0000628701-mRNA-1">
    <property type="protein sequence ID" value="GPUH_0000628701-mRNA-1"/>
    <property type="gene ID" value="GPUH_0000628701"/>
</dbReference>
<feature type="transmembrane region" description="Helical" evidence="1">
    <location>
        <begin position="110"/>
        <end position="130"/>
    </location>
</feature>
<dbReference type="AlphaFoldDB" id="A0A183DC37"/>
<evidence type="ECO:0000313" key="3">
    <source>
        <dbReference type="Proteomes" id="UP000271098"/>
    </source>
</evidence>
<keyword evidence="3" id="KW-1185">Reference proteome</keyword>
<protein>
    <submittedName>
        <fullName evidence="4">Transmembrane protein</fullName>
    </submittedName>
</protein>
<gene>
    <name evidence="2" type="ORF">GPUH_LOCUS6276</name>
</gene>
<evidence type="ECO:0000313" key="2">
    <source>
        <dbReference type="EMBL" id="VDK54093.1"/>
    </source>
</evidence>